<gene>
    <name evidence="18" type="ORF">C7389_10423</name>
</gene>
<keyword evidence="8 15" id="KW-0812">Transmembrane</keyword>
<evidence type="ECO:0000256" key="15">
    <source>
        <dbReference type="SAM" id="Phobius"/>
    </source>
</evidence>
<keyword evidence="4" id="KW-1003">Cell membrane</keyword>
<evidence type="ECO:0000256" key="2">
    <source>
        <dbReference type="ARBA" id="ARBA00004429"/>
    </source>
</evidence>
<evidence type="ECO:0000256" key="1">
    <source>
        <dbReference type="ARBA" id="ARBA00000085"/>
    </source>
</evidence>
<dbReference type="Gene3D" id="3.30.565.10">
    <property type="entry name" value="Histidine kinase-like ATPase, C-terminal domain"/>
    <property type="match status" value="1"/>
</dbReference>
<dbReference type="GO" id="GO:0005524">
    <property type="term" value="F:ATP binding"/>
    <property type="evidence" value="ECO:0007669"/>
    <property type="project" value="UniProtKB-KW"/>
</dbReference>
<evidence type="ECO:0000313" key="19">
    <source>
        <dbReference type="Proteomes" id="UP000295129"/>
    </source>
</evidence>
<dbReference type="SMART" id="SM00304">
    <property type="entry name" value="HAMP"/>
    <property type="match status" value="1"/>
</dbReference>
<evidence type="ECO:0000256" key="5">
    <source>
        <dbReference type="ARBA" id="ARBA00022519"/>
    </source>
</evidence>
<keyword evidence="5" id="KW-0997">Cell inner membrane</keyword>
<dbReference type="GO" id="GO:0000155">
    <property type="term" value="F:phosphorelay sensor kinase activity"/>
    <property type="evidence" value="ECO:0007669"/>
    <property type="project" value="InterPro"/>
</dbReference>
<evidence type="ECO:0000313" key="18">
    <source>
        <dbReference type="EMBL" id="TDN53671.1"/>
    </source>
</evidence>
<evidence type="ECO:0000256" key="9">
    <source>
        <dbReference type="ARBA" id="ARBA00022741"/>
    </source>
</evidence>
<dbReference type="InterPro" id="IPR036097">
    <property type="entry name" value="HisK_dim/P_sf"/>
</dbReference>
<dbReference type="PANTHER" id="PTHR44936">
    <property type="entry name" value="SENSOR PROTEIN CREC"/>
    <property type="match status" value="1"/>
</dbReference>
<dbReference type="EMBL" id="SNVV01000004">
    <property type="protein sequence ID" value="TDN53671.1"/>
    <property type="molecule type" value="Genomic_DNA"/>
</dbReference>
<dbReference type="PROSITE" id="PS50109">
    <property type="entry name" value="HIS_KIN"/>
    <property type="match status" value="1"/>
</dbReference>
<keyword evidence="12 15" id="KW-1133">Transmembrane helix</keyword>
<dbReference type="Pfam" id="PF00512">
    <property type="entry name" value="HisKA"/>
    <property type="match status" value="1"/>
</dbReference>
<evidence type="ECO:0000256" key="10">
    <source>
        <dbReference type="ARBA" id="ARBA00022777"/>
    </source>
</evidence>
<feature type="transmembrane region" description="Helical" evidence="15">
    <location>
        <begin position="166"/>
        <end position="189"/>
    </location>
</feature>
<evidence type="ECO:0000259" key="16">
    <source>
        <dbReference type="PROSITE" id="PS50109"/>
    </source>
</evidence>
<keyword evidence="11" id="KW-0067">ATP-binding</keyword>
<dbReference type="Gene3D" id="1.10.287.130">
    <property type="match status" value="1"/>
</dbReference>
<keyword evidence="10 18" id="KW-0418">Kinase</keyword>
<evidence type="ECO:0000256" key="13">
    <source>
        <dbReference type="ARBA" id="ARBA00023012"/>
    </source>
</evidence>
<dbReference type="SMART" id="SM00387">
    <property type="entry name" value="HATPase_c"/>
    <property type="match status" value="1"/>
</dbReference>
<dbReference type="Pfam" id="PF02518">
    <property type="entry name" value="HATPase_c"/>
    <property type="match status" value="1"/>
</dbReference>
<keyword evidence="7" id="KW-0808">Transferase</keyword>
<dbReference type="PANTHER" id="PTHR44936:SF5">
    <property type="entry name" value="SENSOR HISTIDINE KINASE ENVZ"/>
    <property type="match status" value="1"/>
</dbReference>
<evidence type="ECO:0000256" key="11">
    <source>
        <dbReference type="ARBA" id="ARBA00022840"/>
    </source>
</evidence>
<keyword evidence="13" id="KW-0902">Two-component regulatory system</keyword>
<dbReference type="Pfam" id="PF00672">
    <property type="entry name" value="HAMP"/>
    <property type="match status" value="1"/>
</dbReference>
<keyword evidence="19" id="KW-1185">Reference proteome</keyword>
<dbReference type="InterPro" id="IPR003594">
    <property type="entry name" value="HATPase_dom"/>
</dbReference>
<evidence type="ECO:0000259" key="17">
    <source>
        <dbReference type="PROSITE" id="PS50885"/>
    </source>
</evidence>
<sequence>MRLLPRTLAGQLIGVLLTGIIAAHLIALPFSGLGSGVVHPLALRQILERYAAAYRAVQSCSGCDQEALLAALGAHDIHFRLATVPTLAVPEMDEDEAELADSLARLLRAGDGVPVAVHMQEESPEDSPLTRRTGAVARATSLTVEAPLADGRVLAAKLWPVVRTTWWRPLLFSVPVSILPVLLVVFLFARRILRPVRALEQAAEHISRGEQVEALPVRGPKELREVTSAFNTMQERLSRFVADRTRMIAAISHDFRTPITSLRLRVEMVDDPGLRGAMTRTLDEMRAMVEETLHFARDDSVRETTVEVDLSELVARAGSERAALGHDVCWEVPASLPYRCRAVALARAVGNLADNAVRYGKRARLRLEPPASGALRILVDDDGPGIPDEWLDKAFEPFARPDRGRNREAGGVGLGLAIARSCIEAHGGRVWLENRPEGGARAIILLPASAAT</sequence>
<reference evidence="18 19" key="1">
    <citation type="submission" date="2019-03" db="EMBL/GenBank/DDBJ databases">
        <title>Genomic Encyclopedia of Type Strains, Phase IV (KMG-IV): sequencing the most valuable type-strain genomes for metagenomic binning, comparative biology and taxonomic classification.</title>
        <authorList>
            <person name="Goeker M."/>
        </authorList>
    </citation>
    <scope>NUCLEOTIDE SEQUENCE [LARGE SCALE GENOMIC DNA]</scope>
    <source>
        <strain evidence="18 19">DSM 12121</strain>
    </source>
</reference>
<dbReference type="AlphaFoldDB" id="A0A4R6E6Z3"/>
<accession>A0A4R6E6Z3</accession>
<dbReference type="SUPFAM" id="SSF55874">
    <property type="entry name" value="ATPase domain of HSP90 chaperone/DNA topoisomerase II/histidine kinase"/>
    <property type="match status" value="1"/>
</dbReference>
<evidence type="ECO:0000256" key="6">
    <source>
        <dbReference type="ARBA" id="ARBA00022553"/>
    </source>
</evidence>
<comment type="catalytic activity">
    <reaction evidence="1">
        <text>ATP + protein L-histidine = ADP + protein N-phospho-L-histidine.</text>
        <dbReference type="EC" id="2.7.13.3"/>
    </reaction>
</comment>
<name>A0A4R6E6Z3_9RHOO</name>
<feature type="domain" description="Histidine kinase" evidence="16">
    <location>
        <begin position="250"/>
        <end position="450"/>
    </location>
</feature>
<dbReference type="EC" id="2.7.13.3" evidence="3"/>
<feature type="domain" description="HAMP" evidence="17">
    <location>
        <begin position="190"/>
        <end position="242"/>
    </location>
</feature>
<keyword evidence="14 15" id="KW-0472">Membrane</keyword>
<dbReference type="RefSeq" id="WP_211168191.1">
    <property type="nucleotide sequence ID" value="NZ_SNVV01000004.1"/>
</dbReference>
<comment type="subcellular location">
    <subcellularLocation>
        <location evidence="2">Cell inner membrane</location>
        <topology evidence="2">Multi-pass membrane protein</topology>
    </subcellularLocation>
</comment>
<dbReference type="SUPFAM" id="SSF158472">
    <property type="entry name" value="HAMP domain-like"/>
    <property type="match status" value="1"/>
</dbReference>
<evidence type="ECO:0000256" key="14">
    <source>
        <dbReference type="ARBA" id="ARBA00023136"/>
    </source>
</evidence>
<dbReference type="InterPro" id="IPR004358">
    <property type="entry name" value="Sig_transdc_His_kin-like_C"/>
</dbReference>
<dbReference type="SUPFAM" id="SSF47384">
    <property type="entry name" value="Homodimeric domain of signal transducing histidine kinase"/>
    <property type="match status" value="1"/>
</dbReference>
<evidence type="ECO:0000256" key="7">
    <source>
        <dbReference type="ARBA" id="ARBA00022679"/>
    </source>
</evidence>
<dbReference type="CDD" id="cd00082">
    <property type="entry name" value="HisKA"/>
    <property type="match status" value="1"/>
</dbReference>
<comment type="caution">
    <text evidence="18">The sequence shown here is derived from an EMBL/GenBank/DDBJ whole genome shotgun (WGS) entry which is preliminary data.</text>
</comment>
<evidence type="ECO:0000256" key="12">
    <source>
        <dbReference type="ARBA" id="ARBA00022989"/>
    </source>
</evidence>
<dbReference type="InterPro" id="IPR005467">
    <property type="entry name" value="His_kinase_dom"/>
</dbReference>
<keyword evidence="9" id="KW-0547">Nucleotide-binding</keyword>
<evidence type="ECO:0000256" key="4">
    <source>
        <dbReference type="ARBA" id="ARBA00022475"/>
    </source>
</evidence>
<dbReference type="CDD" id="cd06225">
    <property type="entry name" value="HAMP"/>
    <property type="match status" value="1"/>
</dbReference>
<keyword evidence="6" id="KW-0597">Phosphoprotein</keyword>
<dbReference type="Proteomes" id="UP000295129">
    <property type="component" value="Unassembled WGS sequence"/>
</dbReference>
<protein>
    <recommendedName>
        <fullName evidence="3">histidine kinase</fullName>
        <ecNumber evidence="3">2.7.13.3</ecNumber>
    </recommendedName>
</protein>
<dbReference type="Gene3D" id="1.10.8.500">
    <property type="entry name" value="HAMP domain in histidine kinase"/>
    <property type="match status" value="1"/>
</dbReference>
<proteinExistence type="predicted"/>
<dbReference type="GO" id="GO:0005886">
    <property type="term" value="C:plasma membrane"/>
    <property type="evidence" value="ECO:0007669"/>
    <property type="project" value="UniProtKB-SubCell"/>
</dbReference>
<dbReference type="InterPro" id="IPR003660">
    <property type="entry name" value="HAMP_dom"/>
</dbReference>
<dbReference type="PROSITE" id="PS50885">
    <property type="entry name" value="HAMP"/>
    <property type="match status" value="1"/>
</dbReference>
<dbReference type="InterPro" id="IPR050980">
    <property type="entry name" value="2C_sensor_his_kinase"/>
</dbReference>
<organism evidence="18 19">
    <name type="scientific">Azoarcus indigens</name>
    <dbReference type="NCBI Taxonomy" id="29545"/>
    <lineage>
        <taxon>Bacteria</taxon>
        <taxon>Pseudomonadati</taxon>
        <taxon>Pseudomonadota</taxon>
        <taxon>Betaproteobacteria</taxon>
        <taxon>Rhodocyclales</taxon>
        <taxon>Zoogloeaceae</taxon>
        <taxon>Azoarcus</taxon>
    </lineage>
</organism>
<dbReference type="SMART" id="SM00388">
    <property type="entry name" value="HisKA"/>
    <property type="match status" value="1"/>
</dbReference>
<dbReference type="PRINTS" id="PR00344">
    <property type="entry name" value="BCTRLSENSOR"/>
</dbReference>
<feature type="transmembrane region" description="Helical" evidence="15">
    <location>
        <begin position="12"/>
        <end position="31"/>
    </location>
</feature>
<dbReference type="InterPro" id="IPR036890">
    <property type="entry name" value="HATPase_C_sf"/>
</dbReference>
<dbReference type="InterPro" id="IPR003661">
    <property type="entry name" value="HisK_dim/P_dom"/>
</dbReference>
<evidence type="ECO:0000256" key="3">
    <source>
        <dbReference type="ARBA" id="ARBA00012438"/>
    </source>
</evidence>
<evidence type="ECO:0000256" key="8">
    <source>
        <dbReference type="ARBA" id="ARBA00022692"/>
    </source>
</evidence>